<evidence type="ECO:0000313" key="2">
    <source>
        <dbReference type="Proteomes" id="UP000215459"/>
    </source>
</evidence>
<dbReference type="EMBL" id="NOWF01000011">
    <property type="protein sequence ID" value="OYD06595.1"/>
    <property type="molecule type" value="Genomic_DNA"/>
</dbReference>
<accession>A0A235B4Q4</accession>
<organism evidence="1 2">
    <name type="scientific">Paludifilum halophilum</name>
    <dbReference type="NCBI Taxonomy" id="1642702"/>
    <lineage>
        <taxon>Bacteria</taxon>
        <taxon>Bacillati</taxon>
        <taxon>Bacillota</taxon>
        <taxon>Bacilli</taxon>
        <taxon>Bacillales</taxon>
        <taxon>Thermoactinomycetaceae</taxon>
        <taxon>Paludifilum</taxon>
    </lineage>
</organism>
<evidence type="ECO:0000313" key="1">
    <source>
        <dbReference type="EMBL" id="OYD06595.1"/>
    </source>
</evidence>
<sequence length="141" mass="15843">MKTDSLIKYYSFGIYGRSGERLLRGALALPTPAGKVAKGGKYVAKYGDDALALGKKAKGKLDDALSKGKKKACACPKYSSPNPNAIDEVKELKNYKIHHFLAEKHQWNRIVKNSDDWDEISLIISKVMKKVWKNFTKRKLV</sequence>
<dbReference type="Proteomes" id="UP000215459">
    <property type="component" value="Unassembled WGS sequence"/>
</dbReference>
<comment type="caution">
    <text evidence="1">The sequence shown here is derived from an EMBL/GenBank/DDBJ whole genome shotgun (WGS) entry which is preliminary data.</text>
</comment>
<keyword evidence="2" id="KW-1185">Reference proteome</keyword>
<reference evidence="1 2" key="1">
    <citation type="submission" date="2017-07" db="EMBL/GenBank/DDBJ databases">
        <title>The genome sequence of Paludifilum halophilum highlights mechanisms for microbial adaptation to high salt environemnts.</title>
        <authorList>
            <person name="Belbahri L."/>
        </authorList>
    </citation>
    <scope>NUCLEOTIDE SEQUENCE [LARGE SCALE GENOMIC DNA]</scope>
    <source>
        <strain evidence="1 2">DSM 102817</strain>
    </source>
</reference>
<gene>
    <name evidence="1" type="ORF">CHM34_16005</name>
</gene>
<proteinExistence type="predicted"/>
<dbReference type="RefSeq" id="WP_094265609.1">
    <property type="nucleotide sequence ID" value="NZ_NOWF01000011.1"/>
</dbReference>
<name>A0A235B4Q4_9BACL</name>
<dbReference type="AlphaFoldDB" id="A0A235B4Q4"/>
<protein>
    <submittedName>
        <fullName evidence="1">Uncharacterized protein</fullName>
    </submittedName>
</protein>